<protein>
    <submittedName>
        <fullName evidence="1">Uncharacterized protein</fullName>
    </submittedName>
</protein>
<dbReference type="Proteomes" id="UP001054945">
    <property type="component" value="Unassembled WGS sequence"/>
</dbReference>
<comment type="caution">
    <text evidence="1">The sequence shown here is derived from an EMBL/GenBank/DDBJ whole genome shotgun (WGS) entry which is preliminary data.</text>
</comment>
<keyword evidence="2" id="KW-1185">Reference proteome</keyword>
<dbReference type="AlphaFoldDB" id="A0AAV4U2U4"/>
<proteinExistence type="predicted"/>
<sequence>MFLCRVSRGGVLIPLFKLLKGTVCARFSNPGLDKRGLGLSCWVLKSNIHDRMHKMFGVDNEGHGRAYSPGIQVLQRAGVEEPC</sequence>
<organism evidence="1 2">
    <name type="scientific">Caerostris extrusa</name>
    <name type="common">Bark spider</name>
    <name type="synonym">Caerostris bankana</name>
    <dbReference type="NCBI Taxonomy" id="172846"/>
    <lineage>
        <taxon>Eukaryota</taxon>
        <taxon>Metazoa</taxon>
        <taxon>Ecdysozoa</taxon>
        <taxon>Arthropoda</taxon>
        <taxon>Chelicerata</taxon>
        <taxon>Arachnida</taxon>
        <taxon>Araneae</taxon>
        <taxon>Araneomorphae</taxon>
        <taxon>Entelegynae</taxon>
        <taxon>Araneoidea</taxon>
        <taxon>Araneidae</taxon>
        <taxon>Caerostris</taxon>
    </lineage>
</organism>
<gene>
    <name evidence="1" type="ORF">CEXT_491641</name>
</gene>
<name>A0AAV4U2U4_CAEEX</name>
<evidence type="ECO:0000313" key="1">
    <source>
        <dbReference type="EMBL" id="GIY52091.1"/>
    </source>
</evidence>
<accession>A0AAV4U2U4</accession>
<dbReference type="EMBL" id="BPLR01012192">
    <property type="protein sequence ID" value="GIY52091.1"/>
    <property type="molecule type" value="Genomic_DNA"/>
</dbReference>
<reference evidence="1 2" key="1">
    <citation type="submission" date="2021-06" db="EMBL/GenBank/DDBJ databases">
        <title>Caerostris extrusa draft genome.</title>
        <authorList>
            <person name="Kono N."/>
            <person name="Arakawa K."/>
        </authorList>
    </citation>
    <scope>NUCLEOTIDE SEQUENCE [LARGE SCALE GENOMIC DNA]</scope>
</reference>
<evidence type="ECO:0000313" key="2">
    <source>
        <dbReference type="Proteomes" id="UP001054945"/>
    </source>
</evidence>